<evidence type="ECO:0000256" key="1">
    <source>
        <dbReference type="SAM" id="Phobius"/>
    </source>
</evidence>
<dbReference type="InParanoid" id="A0A409Y080"/>
<reference evidence="2 3" key="1">
    <citation type="journal article" date="2018" name="Evol. Lett.">
        <title>Horizontal gene cluster transfer increased hallucinogenic mushroom diversity.</title>
        <authorList>
            <person name="Reynolds H.T."/>
            <person name="Vijayakumar V."/>
            <person name="Gluck-Thaler E."/>
            <person name="Korotkin H.B."/>
            <person name="Matheny P.B."/>
            <person name="Slot J.C."/>
        </authorList>
    </citation>
    <scope>NUCLEOTIDE SEQUENCE [LARGE SCALE GENOMIC DNA]</scope>
    <source>
        <strain evidence="2 3">SRW20</strain>
    </source>
</reference>
<feature type="transmembrane region" description="Helical" evidence="1">
    <location>
        <begin position="422"/>
        <end position="446"/>
    </location>
</feature>
<sequence>MSTQPPVSVQKAAISAEINSTIFQCTLTLAHSYLLGIYSVVYIGTLYLYVCKNPSRRWFIIGGISLSYFAFTVSTIMFWYLGQIAIINSETREDLVFALELGSQWPTFVNDVVTFTMAAVADGILIWRCFHVWGDSFRVVIVPTFLFLCEIRALKRTRLSKILPEVLDLSILILLCAEHLEPPDSQANRLDQLIGTQAFLTFVTTLLATLLIAYRIYTTSTCEQEQSDGSRNPIKQILEILTQSAVVYSLAAFAQAVIFVIPSNPGNFIPLIAAQDFVGVSFIFISGAAPAAVVARVALLNDRERQLQEDRTRVSGLQFHMNSTAQDKSTMSLVSVQKAEISAEINSTSLQCLLWGIYTVVYSGTLYLYLAKYSSRKWLIIGAISLSYLAFTTSVIIFWYLDQFSIVNSETRDALFVALEQGPQWAAFIDDIVTFIMAAVADGILIWRCFHVWGASVRVIVLPTFLLFCEIRALRSSPLSKDYADIILPEVLDLGIIILLGVDHLLPPLSQINLINRLLGTQAFLTFVTTLVTTLLIAYRLYASWEQDLPERSKRRWIRGICRLQRIKQILEILTQSAVVYSLVALAQAISFVLPGASGSSNLSLVASQAYLNVLFLFVSGVAPVMVVARVASLSDRERHSEEVRTRISGLQFQVNSTAQEMSQEEIEDYQHESRKIVGAHSFTDKNAADGNIQIKTV</sequence>
<feature type="transmembrane region" description="Helical" evidence="1">
    <location>
        <begin position="58"/>
        <end position="81"/>
    </location>
</feature>
<dbReference type="EMBL" id="NHYE01001374">
    <property type="protein sequence ID" value="PPQ96416.1"/>
    <property type="molecule type" value="Genomic_DNA"/>
</dbReference>
<accession>A0A409Y080</accession>
<keyword evidence="1" id="KW-0812">Transmembrane</keyword>
<evidence type="ECO:0000313" key="3">
    <source>
        <dbReference type="Proteomes" id="UP000284706"/>
    </source>
</evidence>
<dbReference type="AlphaFoldDB" id="A0A409Y080"/>
<organism evidence="2 3">
    <name type="scientific">Gymnopilus dilepis</name>
    <dbReference type="NCBI Taxonomy" id="231916"/>
    <lineage>
        <taxon>Eukaryota</taxon>
        <taxon>Fungi</taxon>
        <taxon>Dikarya</taxon>
        <taxon>Basidiomycota</taxon>
        <taxon>Agaricomycotina</taxon>
        <taxon>Agaricomycetes</taxon>
        <taxon>Agaricomycetidae</taxon>
        <taxon>Agaricales</taxon>
        <taxon>Agaricineae</taxon>
        <taxon>Hymenogastraceae</taxon>
        <taxon>Gymnopilus</taxon>
    </lineage>
</organism>
<feature type="transmembrane region" description="Helical" evidence="1">
    <location>
        <begin position="522"/>
        <end position="542"/>
    </location>
</feature>
<feature type="transmembrane region" description="Helical" evidence="1">
    <location>
        <begin position="614"/>
        <end position="632"/>
    </location>
</feature>
<feature type="transmembrane region" description="Helical" evidence="1">
    <location>
        <begin position="378"/>
        <end position="401"/>
    </location>
</feature>
<gene>
    <name evidence="2" type="ORF">CVT26_005095</name>
</gene>
<comment type="caution">
    <text evidence="2">The sequence shown here is derived from an EMBL/GenBank/DDBJ whole genome shotgun (WGS) entry which is preliminary data.</text>
</comment>
<feature type="transmembrane region" description="Helical" evidence="1">
    <location>
        <begin position="237"/>
        <end position="261"/>
    </location>
</feature>
<dbReference type="OrthoDB" id="3265004at2759"/>
<evidence type="ECO:0000313" key="2">
    <source>
        <dbReference type="EMBL" id="PPQ96416.1"/>
    </source>
</evidence>
<feature type="transmembrane region" description="Helical" evidence="1">
    <location>
        <begin position="573"/>
        <end position="594"/>
    </location>
</feature>
<name>A0A409Y080_9AGAR</name>
<protein>
    <submittedName>
        <fullName evidence="2">Uncharacterized protein</fullName>
    </submittedName>
</protein>
<feature type="transmembrane region" description="Helical" evidence="1">
    <location>
        <begin position="33"/>
        <end position="51"/>
    </location>
</feature>
<keyword evidence="3" id="KW-1185">Reference proteome</keyword>
<proteinExistence type="predicted"/>
<feature type="transmembrane region" description="Helical" evidence="1">
    <location>
        <begin position="452"/>
        <end position="471"/>
    </location>
</feature>
<dbReference type="Proteomes" id="UP000284706">
    <property type="component" value="Unassembled WGS sequence"/>
</dbReference>
<feature type="transmembrane region" description="Helical" evidence="1">
    <location>
        <begin position="281"/>
        <end position="299"/>
    </location>
</feature>
<feature type="transmembrane region" description="Helical" evidence="1">
    <location>
        <begin position="192"/>
        <end position="217"/>
    </location>
</feature>
<keyword evidence="1" id="KW-1133">Transmembrane helix</keyword>
<keyword evidence="1" id="KW-0472">Membrane</keyword>